<protein>
    <recommendedName>
        <fullName evidence="1">Reverse transcriptase zinc-binding domain-containing protein</fullName>
    </recommendedName>
</protein>
<evidence type="ECO:0000313" key="2">
    <source>
        <dbReference type="EMBL" id="CAH9081254.1"/>
    </source>
</evidence>
<reference evidence="2" key="1">
    <citation type="submission" date="2022-07" db="EMBL/GenBank/DDBJ databases">
        <authorList>
            <person name="Macas J."/>
            <person name="Novak P."/>
            <person name="Neumann P."/>
        </authorList>
    </citation>
    <scope>NUCLEOTIDE SEQUENCE</scope>
</reference>
<dbReference type="OrthoDB" id="1256921at2759"/>
<comment type="caution">
    <text evidence="2">The sequence shown here is derived from an EMBL/GenBank/DDBJ whole genome shotgun (WGS) entry which is preliminary data.</text>
</comment>
<sequence length="166" mass="18959">MGVRDMNVAALRDCTSKKGNEERLRAIFNEEDRRRISSIPISAGNRVDGYWWKGETSGNYSVKSGYRLQVEETAGTTNGVWSHLWTAKVPPKFKYFMWQVLDGSIPTVDKLRQRGIEVPNGCKLCDAPTESLEHAFRECSWARLVWQAAGFKVEGRRRQKSGFEEV</sequence>
<dbReference type="AlphaFoldDB" id="A0A9P0YZJ6"/>
<evidence type="ECO:0000259" key="1">
    <source>
        <dbReference type="Pfam" id="PF13966"/>
    </source>
</evidence>
<dbReference type="Proteomes" id="UP001152484">
    <property type="component" value="Unassembled WGS sequence"/>
</dbReference>
<gene>
    <name evidence="2" type="ORF">CEURO_LOCUS7832</name>
</gene>
<evidence type="ECO:0000313" key="3">
    <source>
        <dbReference type="Proteomes" id="UP001152484"/>
    </source>
</evidence>
<dbReference type="PANTHER" id="PTHR36617">
    <property type="entry name" value="PROTEIN, PUTATIVE-RELATED"/>
    <property type="match status" value="1"/>
</dbReference>
<name>A0A9P0YZJ6_CUSEU</name>
<dbReference type="PANTHER" id="PTHR36617:SF15">
    <property type="entry name" value="REVERSE TRANSCRIPTASE ZINC-BINDING DOMAIN-CONTAINING PROTEIN"/>
    <property type="match status" value="1"/>
</dbReference>
<organism evidence="2 3">
    <name type="scientific">Cuscuta europaea</name>
    <name type="common">European dodder</name>
    <dbReference type="NCBI Taxonomy" id="41803"/>
    <lineage>
        <taxon>Eukaryota</taxon>
        <taxon>Viridiplantae</taxon>
        <taxon>Streptophyta</taxon>
        <taxon>Embryophyta</taxon>
        <taxon>Tracheophyta</taxon>
        <taxon>Spermatophyta</taxon>
        <taxon>Magnoliopsida</taxon>
        <taxon>eudicotyledons</taxon>
        <taxon>Gunneridae</taxon>
        <taxon>Pentapetalae</taxon>
        <taxon>asterids</taxon>
        <taxon>lamiids</taxon>
        <taxon>Solanales</taxon>
        <taxon>Convolvulaceae</taxon>
        <taxon>Cuscuteae</taxon>
        <taxon>Cuscuta</taxon>
        <taxon>Cuscuta subgen. Cuscuta</taxon>
    </lineage>
</organism>
<dbReference type="EMBL" id="CAMAPE010000014">
    <property type="protein sequence ID" value="CAH9081254.1"/>
    <property type="molecule type" value="Genomic_DNA"/>
</dbReference>
<accession>A0A9P0YZJ6</accession>
<keyword evidence="3" id="KW-1185">Reference proteome</keyword>
<dbReference type="InterPro" id="IPR026960">
    <property type="entry name" value="RVT-Znf"/>
</dbReference>
<dbReference type="Pfam" id="PF13966">
    <property type="entry name" value="zf-RVT"/>
    <property type="match status" value="1"/>
</dbReference>
<feature type="domain" description="Reverse transcriptase zinc-binding" evidence="1">
    <location>
        <begin position="60"/>
        <end position="146"/>
    </location>
</feature>
<proteinExistence type="predicted"/>